<evidence type="ECO:0000313" key="5">
    <source>
        <dbReference type="Proteomes" id="UP000239650"/>
    </source>
</evidence>
<evidence type="ECO:0000313" key="4">
    <source>
        <dbReference type="EMBL" id="SPE23433.1"/>
    </source>
</evidence>
<proteinExistence type="inferred from homology"/>
<dbReference type="PANTHER" id="PTHR30508:SF1">
    <property type="entry name" value="UPF0051 PROTEIN ABCI8, CHLOROPLASTIC-RELATED"/>
    <property type="match status" value="1"/>
</dbReference>
<sequence>MKKKLAITPEQVAAFSIVHQEPDWFAALRQTALGQIEKLDLPIFEKINYKHWPIMAANAPTLTTSVTDTLPEMVADLTADQPYVIQVGQTIAKLNLPSELAEQGVIFTDIFTALQDYPELVHEYYMQVTVKPDEDRLTAFHTALMNSGMFLYVPKNVVIKQPITAYYVQDSTQATDFIHHVLIVAEQNSEFSYLENLQTMGDHKNLANMVVEVIAKDNSHVHFSAVDAFGKSVTTYLNRRGHLMRDARIDWALGFMNDGNIIGDFDSDLVGDGSHAETKVVAISTGKQIQGIDTRVTNIGPRSIGHILQHGVILEDATLTFNGIGHIIKGAKGADAQQENRVLMLSRTARGDANPLLLIDENDVQAGHAASVGRVNEQQMYYLMSRGLSKEVAQRLVIRGFLGAVLTEIPDKNVRQQLTDTIERKLIDGQKSEH</sequence>
<dbReference type="InterPro" id="IPR055346">
    <property type="entry name" value="Fe-S_cluster_assembly_SufBD"/>
</dbReference>
<gene>
    <name evidence="4" type="primary">sufB_1</name>
    <name evidence="4" type="ORF">LAS9267_01990</name>
</gene>
<dbReference type="InterPro" id="IPR045595">
    <property type="entry name" value="SufBD_N"/>
</dbReference>
<dbReference type="SUPFAM" id="SSF101960">
    <property type="entry name" value="Stabilizer of iron transporter SufD"/>
    <property type="match status" value="1"/>
</dbReference>
<dbReference type="Pfam" id="PF01458">
    <property type="entry name" value="SUFBD_core"/>
    <property type="match status" value="1"/>
</dbReference>
<dbReference type="NCBIfam" id="TIGR01981">
    <property type="entry name" value="sufD"/>
    <property type="match status" value="1"/>
</dbReference>
<dbReference type="AlphaFoldDB" id="A0A094XX98"/>
<name>A0A094XX98_LATSK</name>
<dbReference type="InterPro" id="IPR011542">
    <property type="entry name" value="SUF_FeS_clus_asmbl_SufD"/>
</dbReference>
<dbReference type="RefSeq" id="WP_016265250.1">
    <property type="nucleotide sequence ID" value="NZ_BJLN01000015.1"/>
</dbReference>
<dbReference type="InterPro" id="IPR000825">
    <property type="entry name" value="SUF_FeS_clus_asmbl_SufBD_core"/>
</dbReference>
<reference evidence="4 5" key="1">
    <citation type="submission" date="2018-02" db="EMBL/GenBank/DDBJ databases">
        <authorList>
            <person name="Rodrigo-Torres L."/>
            <person name="Arahal R. D."/>
            <person name="Lucena T."/>
        </authorList>
    </citation>
    <scope>NUCLEOTIDE SEQUENCE [LARGE SCALE GENOMIC DNA]</scope>
    <source>
        <strain evidence="4 5">CECT 9267</strain>
    </source>
</reference>
<dbReference type="GO" id="GO:0016226">
    <property type="term" value="P:iron-sulfur cluster assembly"/>
    <property type="evidence" value="ECO:0007669"/>
    <property type="project" value="InterPro"/>
</dbReference>
<accession>A0A094XX98</accession>
<dbReference type="Pfam" id="PF19295">
    <property type="entry name" value="SufBD_N"/>
    <property type="match status" value="1"/>
</dbReference>
<dbReference type="EMBL" id="OKRC01000013">
    <property type="protein sequence ID" value="SPE23433.1"/>
    <property type="molecule type" value="Genomic_DNA"/>
</dbReference>
<dbReference type="Proteomes" id="UP000239650">
    <property type="component" value="Unassembled WGS sequence"/>
</dbReference>
<dbReference type="PANTHER" id="PTHR30508">
    <property type="entry name" value="FES CLUSTER ASSEMBLY PROTEIN SUF"/>
    <property type="match status" value="1"/>
</dbReference>
<feature type="domain" description="SUF system FeS cluster assembly SufBD core" evidence="2">
    <location>
        <begin position="173"/>
        <end position="401"/>
    </location>
</feature>
<evidence type="ECO:0000256" key="1">
    <source>
        <dbReference type="ARBA" id="ARBA00043967"/>
    </source>
</evidence>
<organism evidence="4 5">
    <name type="scientific">Latilactobacillus sakei</name>
    <name type="common">Lactobacillus sakei</name>
    <dbReference type="NCBI Taxonomy" id="1599"/>
    <lineage>
        <taxon>Bacteria</taxon>
        <taxon>Bacillati</taxon>
        <taxon>Bacillota</taxon>
        <taxon>Bacilli</taxon>
        <taxon>Lactobacillales</taxon>
        <taxon>Lactobacillaceae</taxon>
        <taxon>Latilactobacillus</taxon>
    </lineage>
</organism>
<comment type="caution">
    <text evidence="4">The sequence shown here is derived from an EMBL/GenBank/DDBJ whole genome shotgun (WGS) entry which is preliminary data.</text>
</comment>
<dbReference type="InterPro" id="IPR037284">
    <property type="entry name" value="SUF_FeS_clus_asmbl_SufBD_sf"/>
</dbReference>
<evidence type="ECO:0000259" key="3">
    <source>
        <dbReference type="Pfam" id="PF19295"/>
    </source>
</evidence>
<comment type="similarity">
    <text evidence="1">Belongs to the iron-sulfur cluster assembly SufBD family.</text>
</comment>
<evidence type="ECO:0000259" key="2">
    <source>
        <dbReference type="Pfam" id="PF01458"/>
    </source>
</evidence>
<protein>
    <submittedName>
        <fullName evidence="4">FeS cluster assembly protein SufB</fullName>
    </submittedName>
</protein>
<feature type="domain" description="SUF system FeS cluster assembly SufBD N-terminal" evidence="3">
    <location>
        <begin position="74"/>
        <end position="163"/>
    </location>
</feature>